<dbReference type="Proteomes" id="UP000660611">
    <property type="component" value="Unassembled WGS sequence"/>
</dbReference>
<comment type="caution">
    <text evidence="1">The sequence shown here is derived from an EMBL/GenBank/DDBJ whole genome shotgun (WGS) entry which is preliminary data.</text>
</comment>
<dbReference type="AlphaFoldDB" id="A0A919PMX4"/>
<organism evidence="1 2">
    <name type="scientific">Dactylosporangium siamense</name>
    <dbReference type="NCBI Taxonomy" id="685454"/>
    <lineage>
        <taxon>Bacteria</taxon>
        <taxon>Bacillati</taxon>
        <taxon>Actinomycetota</taxon>
        <taxon>Actinomycetes</taxon>
        <taxon>Micromonosporales</taxon>
        <taxon>Micromonosporaceae</taxon>
        <taxon>Dactylosporangium</taxon>
    </lineage>
</organism>
<gene>
    <name evidence="1" type="ORF">Dsi01nite_048150</name>
</gene>
<sequence length="386" mass="43225">MRSLRLSDRLIRSARDLLACTDPLEAEEWASGWLGQVWLTAPLGDKDAESTFCVEVAARCCTHPSPQGLAALAALRRVAPPSEHALLDETIAILRETQPAPSWLDAAFSPVRAMRAIDVYDSERVLFVEYGSHTLLARILTSGGPSLQRLALLNGGAEEAWEQAREAVDVPMPIEETTVAEALGEIADMLRHTDMLWPRNDDEGFVALRVLAWTRSRAYLPDWPEFEALAGSQRQELVEAFVERTTDSEAYRRLADIFLDYGDGYLGNRPLGWSPDAVELFLTDWLPRKAFLDEDERAALPDALRSWLRFALERRGVADEWIVPVIGEVDAWLPEFEDALDDEAAWGPAKQIAAELEARNIDIRDKDAVNTVVRQLNAENLARRLL</sequence>
<protein>
    <submittedName>
        <fullName evidence="1">Uncharacterized protein</fullName>
    </submittedName>
</protein>
<evidence type="ECO:0000313" key="2">
    <source>
        <dbReference type="Proteomes" id="UP000660611"/>
    </source>
</evidence>
<reference evidence="1" key="1">
    <citation type="submission" date="2021-01" db="EMBL/GenBank/DDBJ databases">
        <title>Whole genome shotgun sequence of Dactylosporangium siamense NBRC 106093.</title>
        <authorList>
            <person name="Komaki H."/>
            <person name="Tamura T."/>
        </authorList>
    </citation>
    <scope>NUCLEOTIDE SEQUENCE</scope>
    <source>
        <strain evidence="1">NBRC 106093</strain>
    </source>
</reference>
<accession>A0A919PMX4</accession>
<dbReference type="EMBL" id="BONQ01000077">
    <property type="protein sequence ID" value="GIG46774.1"/>
    <property type="molecule type" value="Genomic_DNA"/>
</dbReference>
<keyword evidence="2" id="KW-1185">Reference proteome</keyword>
<evidence type="ECO:0000313" key="1">
    <source>
        <dbReference type="EMBL" id="GIG46774.1"/>
    </source>
</evidence>
<proteinExistence type="predicted"/>
<name>A0A919PMX4_9ACTN</name>